<dbReference type="PANTHER" id="PTHR11481">
    <property type="entry name" value="IMMUNOGLOBULIN FC RECEPTOR"/>
    <property type="match status" value="1"/>
</dbReference>
<protein>
    <recommendedName>
        <fullName evidence="6">Ig-like domain-containing protein</fullName>
    </recommendedName>
</protein>
<dbReference type="STRING" id="7994.ENSAMXP00000039566"/>
<dbReference type="InterPro" id="IPR013783">
    <property type="entry name" value="Ig-like_fold"/>
</dbReference>
<keyword evidence="3" id="KW-1015">Disulfide bond</keyword>
<dbReference type="InterPro" id="IPR003599">
    <property type="entry name" value="Ig_sub"/>
</dbReference>
<dbReference type="Proteomes" id="UP000018467">
    <property type="component" value="Unassembled WGS sequence"/>
</dbReference>
<keyword evidence="1" id="KW-0732">Signal</keyword>
<name>A0A3B1JCJ1_ASTMX</name>
<accession>A0A3B1JCJ1</accession>
<proteinExistence type="predicted"/>
<evidence type="ECO:0000259" key="6">
    <source>
        <dbReference type="PROSITE" id="PS50835"/>
    </source>
</evidence>
<keyword evidence="2" id="KW-0677">Repeat</keyword>
<evidence type="ECO:0000313" key="8">
    <source>
        <dbReference type="Proteomes" id="UP000018467"/>
    </source>
</evidence>
<reference evidence="7" key="4">
    <citation type="submission" date="2025-09" db="UniProtKB">
        <authorList>
            <consortium name="Ensembl"/>
        </authorList>
    </citation>
    <scope>IDENTIFICATION</scope>
</reference>
<dbReference type="Gene3D" id="2.60.40.10">
    <property type="entry name" value="Immunoglobulins"/>
    <property type="match status" value="2"/>
</dbReference>
<dbReference type="Ensembl" id="ENSAMXT00000032428.1">
    <property type="protein sequence ID" value="ENSAMXP00000039566.1"/>
    <property type="gene ID" value="ENSAMXG00000031195.1"/>
</dbReference>
<dbReference type="GO" id="GO:0006955">
    <property type="term" value="P:immune response"/>
    <property type="evidence" value="ECO:0007669"/>
    <property type="project" value="TreeGrafter"/>
</dbReference>
<dbReference type="Pfam" id="PF13927">
    <property type="entry name" value="Ig_3"/>
    <property type="match status" value="1"/>
</dbReference>
<reference evidence="8" key="1">
    <citation type="submission" date="2013-03" db="EMBL/GenBank/DDBJ databases">
        <authorList>
            <person name="Jeffery W."/>
            <person name="Warren W."/>
            <person name="Wilson R.K."/>
        </authorList>
    </citation>
    <scope>NUCLEOTIDE SEQUENCE</scope>
    <source>
        <strain evidence="8">female</strain>
    </source>
</reference>
<evidence type="ECO:0000256" key="5">
    <source>
        <dbReference type="ARBA" id="ARBA00023319"/>
    </source>
</evidence>
<evidence type="ECO:0000256" key="4">
    <source>
        <dbReference type="ARBA" id="ARBA00023180"/>
    </source>
</evidence>
<feature type="domain" description="Ig-like" evidence="6">
    <location>
        <begin position="14"/>
        <end position="102"/>
    </location>
</feature>
<organism evidence="7 8">
    <name type="scientific">Astyanax mexicanus</name>
    <name type="common">Blind cave fish</name>
    <name type="synonym">Astyanax fasciatus mexicanus</name>
    <dbReference type="NCBI Taxonomy" id="7994"/>
    <lineage>
        <taxon>Eukaryota</taxon>
        <taxon>Metazoa</taxon>
        <taxon>Chordata</taxon>
        <taxon>Craniata</taxon>
        <taxon>Vertebrata</taxon>
        <taxon>Euteleostomi</taxon>
        <taxon>Actinopterygii</taxon>
        <taxon>Neopterygii</taxon>
        <taxon>Teleostei</taxon>
        <taxon>Ostariophysi</taxon>
        <taxon>Characiformes</taxon>
        <taxon>Characoidei</taxon>
        <taxon>Acestrorhamphidae</taxon>
        <taxon>Acestrorhamphinae</taxon>
        <taxon>Astyanax</taxon>
    </lineage>
</organism>
<dbReference type="SMART" id="SM00408">
    <property type="entry name" value="IGc2"/>
    <property type="match status" value="1"/>
</dbReference>
<evidence type="ECO:0000256" key="3">
    <source>
        <dbReference type="ARBA" id="ARBA00023157"/>
    </source>
</evidence>
<dbReference type="SMART" id="SM00409">
    <property type="entry name" value="IG"/>
    <property type="match status" value="3"/>
</dbReference>
<keyword evidence="8" id="KW-1185">Reference proteome</keyword>
<dbReference type="InterPro" id="IPR050488">
    <property type="entry name" value="Ig_Fc_receptor"/>
</dbReference>
<dbReference type="GO" id="GO:0007166">
    <property type="term" value="P:cell surface receptor signaling pathway"/>
    <property type="evidence" value="ECO:0007669"/>
    <property type="project" value="TreeGrafter"/>
</dbReference>
<keyword evidence="5" id="KW-0393">Immunoglobulin domain</keyword>
<dbReference type="InterPro" id="IPR003598">
    <property type="entry name" value="Ig_sub2"/>
</dbReference>
<reference evidence="7" key="3">
    <citation type="submission" date="2025-08" db="UniProtKB">
        <authorList>
            <consortium name="Ensembl"/>
        </authorList>
    </citation>
    <scope>IDENTIFICATION</scope>
</reference>
<dbReference type="InterPro" id="IPR007110">
    <property type="entry name" value="Ig-like_dom"/>
</dbReference>
<dbReference type="GO" id="GO:0004888">
    <property type="term" value="F:transmembrane signaling receptor activity"/>
    <property type="evidence" value="ECO:0007669"/>
    <property type="project" value="TreeGrafter"/>
</dbReference>
<evidence type="ECO:0000256" key="2">
    <source>
        <dbReference type="ARBA" id="ARBA00022737"/>
    </source>
</evidence>
<dbReference type="FunFam" id="2.60.40.10:FF:000033">
    <property type="entry name" value="Killer cell immunoglobulin-like receptor"/>
    <property type="match status" value="1"/>
</dbReference>
<evidence type="ECO:0000313" key="7">
    <source>
        <dbReference type="Ensembl" id="ENSAMXP00000039566.1"/>
    </source>
</evidence>
<dbReference type="AlphaFoldDB" id="A0A3B1JCJ1"/>
<dbReference type="PROSITE" id="PS50835">
    <property type="entry name" value="IG_LIKE"/>
    <property type="match status" value="1"/>
</dbReference>
<dbReference type="SUPFAM" id="SSF48726">
    <property type="entry name" value="Immunoglobulin"/>
    <property type="match status" value="2"/>
</dbReference>
<reference evidence="8" key="2">
    <citation type="journal article" date="2014" name="Nat. Commun.">
        <title>The cavefish genome reveals candidate genes for eye loss.</title>
        <authorList>
            <person name="McGaugh S.E."/>
            <person name="Gross J.B."/>
            <person name="Aken B."/>
            <person name="Blin M."/>
            <person name="Borowsky R."/>
            <person name="Chalopin D."/>
            <person name="Hinaux H."/>
            <person name="Jeffery W.R."/>
            <person name="Keene A."/>
            <person name="Ma L."/>
            <person name="Minx P."/>
            <person name="Murphy D."/>
            <person name="O'Quin K.E."/>
            <person name="Retaux S."/>
            <person name="Rohner N."/>
            <person name="Searle S.M."/>
            <person name="Stahl B.A."/>
            <person name="Tabin C."/>
            <person name="Volff J.N."/>
            <person name="Yoshizawa M."/>
            <person name="Warren W.C."/>
        </authorList>
    </citation>
    <scope>NUCLEOTIDE SEQUENCE [LARGE SCALE GENOMIC DNA]</scope>
    <source>
        <strain evidence="8">female</strain>
    </source>
</reference>
<sequence>MSDALTLTVFGEAQAVLSVSPQSWLTEGDTVTLSCEVRHSSTGWRFSWYRDGQELVSDSRREAGGSYTLSPAALNHTGVYECRATRGEPAFHTQTSNPLWITASSPPVSLTVGPNRTQHFTEASLSLSCEGQSDSTGWRVRRYTHSEKVSDCTSVWGSGTGSTCSISSLSTSHTGVYWCESESGGRSYPAIITAHNGTIILDSPVHPVSEGASLTLRSDFYKDGSFLQTQPAGEMIIPAASKIHEGFYQCKHPEKGESPTSWISVRSKNLMPFDSLCNTAG</sequence>
<dbReference type="GeneTree" id="ENSGT00940000163711"/>
<dbReference type="GO" id="GO:0009897">
    <property type="term" value="C:external side of plasma membrane"/>
    <property type="evidence" value="ECO:0007669"/>
    <property type="project" value="TreeGrafter"/>
</dbReference>
<keyword evidence="4" id="KW-0325">Glycoprotein</keyword>
<evidence type="ECO:0000256" key="1">
    <source>
        <dbReference type="ARBA" id="ARBA00022729"/>
    </source>
</evidence>
<dbReference type="InterPro" id="IPR036179">
    <property type="entry name" value="Ig-like_dom_sf"/>
</dbReference>
<dbReference type="PANTHER" id="PTHR11481:SF64">
    <property type="entry name" value="FC RECEPTOR-LIKE PROTEIN 4"/>
    <property type="match status" value="1"/>
</dbReference>
<dbReference type="InParanoid" id="A0A3B1JCJ1"/>